<gene>
    <name evidence="3" type="ORF">FEA53_12540</name>
    <name evidence="2" type="ORF">FEB89_12290</name>
    <name evidence="4" type="ORF">NCTC10643_01557</name>
</gene>
<evidence type="ECO:0000256" key="1">
    <source>
        <dbReference type="SAM" id="SignalP"/>
    </source>
</evidence>
<evidence type="ECO:0000313" key="4">
    <source>
        <dbReference type="EMBL" id="VEI77673.1"/>
    </source>
</evidence>
<accession>A0A249A0F3</accession>
<feature type="chain" id="PRO_5044570299" evidence="1">
    <location>
        <begin position="22"/>
        <end position="209"/>
    </location>
</feature>
<dbReference type="EMBL" id="LR134495">
    <property type="protein sequence ID" value="VEI77673.1"/>
    <property type="molecule type" value="Genomic_DNA"/>
</dbReference>
<name>A0A249A0F3_MANHA</name>
<dbReference type="Proteomes" id="UP000271188">
    <property type="component" value="Chromosome"/>
</dbReference>
<evidence type="ECO:0000313" key="2">
    <source>
        <dbReference type="EMBL" id="TRB34884.1"/>
    </source>
</evidence>
<dbReference type="RefSeq" id="WP_006248884.1">
    <property type="nucleotide sequence ID" value="NZ_CP011098.1"/>
</dbReference>
<reference evidence="5 6" key="2">
    <citation type="journal article" date="2019" name="Vet. Microbiol.">
        <title>Genetic characterization of susceptible and multi-drug resistant Mannheimia haemolytica isolated from high-risk stocker calves prior to and after antimicrobial metaphylaxis.</title>
        <authorList>
            <person name="Snyder E.R."/>
            <person name="Alvarez-Narvaez S."/>
            <person name="Credille B.C."/>
        </authorList>
    </citation>
    <scope>NUCLEOTIDE SEQUENCE [LARGE SCALE GENOMIC DNA]</scope>
    <source>
        <strain evidence="3 5">UGA-R5-128-1</strain>
        <strain evidence="2 6">UGA-R7-163-1</strain>
    </source>
</reference>
<keyword evidence="6" id="KW-1185">Reference proteome</keyword>
<proteinExistence type="predicted"/>
<dbReference type="GeneID" id="31488017"/>
<keyword evidence="1" id="KW-0732">Signal</keyword>
<dbReference type="InterPro" id="IPR022260">
    <property type="entry name" value="Integr_conj_element_PilL"/>
</dbReference>
<protein>
    <submittedName>
        <fullName evidence="4">Integrating conjugative element protein PilL, PFGI-1 class</fullName>
    </submittedName>
</protein>
<dbReference type="OrthoDB" id="8527469at2"/>
<evidence type="ECO:0000313" key="5">
    <source>
        <dbReference type="Proteomes" id="UP000315164"/>
    </source>
</evidence>
<dbReference type="KEGG" id="mhay:VK67_08140"/>
<dbReference type="NCBIfam" id="TIGR03748">
    <property type="entry name" value="conj_PilL"/>
    <property type="match status" value="1"/>
</dbReference>
<dbReference type="Proteomes" id="UP000318394">
    <property type="component" value="Unassembled WGS sequence"/>
</dbReference>
<dbReference type="PROSITE" id="PS51257">
    <property type="entry name" value="PROKAR_LIPOPROTEIN"/>
    <property type="match status" value="1"/>
</dbReference>
<dbReference type="KEGG" id="mhaq:WC39_08140"/>
<dbReference type="AlphaFoldDB" id="A0A249A0F3"/>
<organism evidence="3 5">
    <name type="scientific">Mannheimia haemolytica</name>
    <name type="common">Pasteurella haemolytica</name>
    <dbReference type="NCBI Taxonomy" id="75985"/>
    <lineage>
        <taxon>Bacteria</taxon>
        <taxon>Pseudomonadati</taxon>
        <taxon>Pseudomonadota</taxon>
        <taxon>Gammaproteobacteria</taxon>
        <taxon>Pasteurellales</taxon>
        <taxon>Pasteurellaceae</taxon>
        <taxon>Mannheimia</taxon>
    </lineage>
</organism>
<reference evidence="4" key="1">
    <citation type="submission" date="2018-12" db="EMBL/GenBank/DDBJ databases">
        <authorList>
            <consortium name="Pathogen Informatics"/>
        </authorList>
    </citation>
    <scope>NUCLEOTIDE SEQUENCE [LARGE SCALE GENOMIC DNA]</scope>
    <source>
        <strain evidence="4">NCTC10643</strain>
    </source>
</reference>
<sequence length="209" mass="23364">MKTKISLMTVFMLGLSGCVHQQDTAQNSDEITPMPDSLLTPQMQQLPPQDRIVSKDIYQEQTTSNTEVVRDGRYTLISIAPEEGQKYLLEQVVSVKVSNPKNRFTANVQQGLRSTLTNTGLDLCYPPIGEQGNAVQTLFTRPLPKVHYQFGPMKLYEALQMIAGPAYELTLNDISRTICFKARESSFQNPHKPAVAVTTTTIKTEVIEE</sequence>
<feature type="signal peptide" evidence="1">
    <location>
        <begin position="1"/>
        <end position="21"/>
    </location>
</feature>
<dbReference type="Proteomes" id="UP000315164">
    <property type="component" value="Unassembled WGS sequence"/>
</dbReference>
<evidence type="ECO:0000313" key="3">
    <source>
        <dbReference type="EMBL" id="TRB72111.1"/>
    </source>
</evidence>
<evidence type="ECO:0000313" key="6">
    <source>
        <dbReference type="Proteomes" id="UP000318394"/>
    </source>
</evidence>
<dbReference type="EMBL" id="VAJB01000041">
    <property type="protein sequence ID" value="TRB72111.1"/>
    <property type="molecule type" value="Genomic_DNA"/>
</dbReference>
<dbReference type="EMBL" id="VAJI01000039">
    <property type="protein sequence ID" value="TRB34884.1"/>
    <property type="molecule type" value="Genomic_DNA"/>
</dbReference>